<evidence type="ECO:0000256" key="7">
    <source>
        <dbReference type="ARBA" id="ARBA00023157"/>
    </source>
</evidence>
<dbReference type="GO" id="GO:0000049">
    <property type="term" value="F:tRNA binding"/>
    <property type="evidence" value="ECO:0007669"/>
    <property type="project" value="UniProtKB-KW"/>
</dbReference>
<dbReference type="Gene3D" id="2.40.30.10">
    <property type="entry name" value="Translation factors"/>
    <property type="match status" value="1"/>
</dbReference>
<dbReference type="InterPro" id="IPR001763">
    <property type="entry name" value="Rhodanese-like_dom"/>
</dbReference>
<organism evidence="11">
    <name type="scientific">Desulfobacca acetoxidans</name>
    <dbReference type="NCBI Taxonomy" id="60893"/>
    <lineage>
        <taxon>Bacteria</taxon>
        <taxon>Pseudomonadati</taxon>
        <taxon>Thermodesulfobacteriota</taxon>
        <taxon>Desulfobaccia</taxon>
        <taxon>Desulfobaccales</taxon>
        <taxon>Desulfobaccaceae</taxon>
        <taxon>Desulfobacca</taxon>
    </lineage>
</organism>
<comment type="caution">
    <text evidence="9">Lacks conserved residue(s) required for the propagation of feature annotation.</text>
</comment>
<dbReference type="Pfam" id="PF20259">
    <property type="entry name" value="tRNA_Me_trans_M"/>
    <property type="match status" value="1"/>
</dbReference>
<dbReference type="CDD" id="cd01998">
    <property type="entry name" value="MnmA_TRMU-like"/>
    <property type="match status" value="1"/>
</dbReference>
<dbReference type="GO" id="GO:0103016">
    <property type="term" value="F:tRNA-uridine 2-sulfurtransferase activity"/>
    <property type="evidence" value="ECO:0007669"/>
    <property type="project" value="UniProtKB-EC"/>
</dbReference>
<evidence type="ECO:0000256" key="8">
    <source>
        <dbReference type="ARBA" id="ARBA00051542"/>
    </source>
</evidence>
<dbReference type="EMBL" id="DTHB01000053">
    <property type="protein sequence ID" value="HGB15220.1"/>
    <property type="molecule type" value="Genomic_DNA"/>
</dbReference>
<feature type="site" description="Interaction with tRNA" evidence="9">
    <location>
        <position position="328"/>
    </location>
</feature>
<dbReference type="Gene3D" id="3.40.50.620">
    <property type="entry name" value="HUPs"/>
    <property type="match status" value="1"/>
</dbReference>
<dbReference type="InterPro" id="IPR004506">
    <property type="entry name" value="MnmA-like"/>
</dbReference>
<comment type="subcellular location">
    <subcellularLocation>
        <location evidence="9">Cytoplasm</location>
    </subcellularLocation>
</comment>
<evidence type="ECO:0000256" key="1">
    <source>
        <dbReference type="ARBA" id="ARBA00022555"/>
    </source>
</evidence>
<accession>A0A7C3SJM0</accession>
<dbReference type="GO" id="GO:0002143">
    <property type="term" value="P:tRNA wobble position uridine thiolation"/>
    <property type="evidence" value="ECO:0007669"/>
    <property type="project" value="TreeGrafter"/>
</dbReference>
<keyword evidence="5 9" id="KW-0067">ATP-binding</keyword>
<evidence type="ECO:0000256" key="2">
    <source>
        <dbReference type="ARBA" id="ARBA00022679"/>
    </source>
</evidence>
<evidence type="ECO:0000256" key="9">
    <source>
        <dbReference type="HAMAP-Rule" id="MF_00144"/>
    </source>
</evidence>
<protein>
    <recommendedName>
        <fullName evidence="9">tRNA-specific 2-thiouridylase MnmA</fullName>
        <ecNumber evidence="9">2.8.1.13</ecNumber>
    </recommendedName>
</protein>
<feature type="region of interest" description="Interaction with tRNA" evidence="9">
    <location>
        <begin position="295"/>
        <end position="296"/>
    </location>
</feature>
<feature type="region of interest" description="Interaction with tRNA" evidence="9">
    <location>
        <begin position="139"/>
        <end position="141"/>
    </location>
</feature>
<comment type="function">
    <text evidence="9">Catalyzes the 2-thiolation of uridine at the wobble position (U34) of tRNA, leading to the formation of s(2)U34.</text>
</comment>
<dbReference type="PANTHER" id="PTHR11933:SF5">
    <property type="entry name" value="MITOCHONDRIAL TRNA-SPECIFIC 2-THIOURIDYLASE 1"/>
    <property type="match status" value="1"/>
</dbReference>
<comment type="similarity">
    <text evidence="9">Belongs to the MnmA/TRMU family.</text>
</comment>
<evidence type="ECO:0000313" key="11">
    <source>
        <dbReference type="EMBL" id="HGB15220.1"/>
    </source>
</evidence>
<feature type="site" description="Interaction with tRNA" evidence="9">
    <location>
        <position position="117"/>
    </location>
</feature>
<keyword evidence="7" id="KW-1015">Disulfide bond</keyword>
<dbReference type="InterPro" id="IPR023382">
    <property type="entry name" value="MnmA-like_central_sf"/>
</dbReference>
<dbReference type="InterPro" id="IPR046884">
    <property type="entry name" value="MnmA-like_central"/>
</dbReference>
<keyword evidence="1 9" id="KW-0820">tRNA-binding</keyword>
<keyword evidence="2 9" id="KW-0808">Transferase</keyword>
<feature type="binding site" evidence="9">
    <location>
        <begin position="10"/>
        <end position="17"/>
    </location>
    <ligand>
        <name>ATP</name>
        <dbReference type="ChEBI" id="CHEBI:30616"/>
    </ligand>
</feature>
<dbReference type="Pfam" id="PF20258">
    <property type="entry name" value="tRNA_Me_trans_C"/>
    <property type="match status" value="1"/>
</dbReference>
<feature type="active site" description="Cysteine persulfide intermediate" evidence="9">
    <location>
        <position position="190"/>
    </location>
</feature>
<feature type="binding site" evidence="9">
    <location>
        <position position="116"/>
    </location>
    <ligand>
        <name>ATP</name>
        <dbReference type="ChEBI" id="CHEBI:30616"/>
    </ligand>
</feature>
<dbReference type="PANTHER" id="PTHR11933">
    <property type="entry name" value="TRNA 5-METHYLAMINOMETHYL-2-THIOURIDYLATE -METHYLTRANSFERASE"/>
    <property type="match status" value="1"/>
</dbReference>
<keyword evidence="6 9" id="KW-0694">RNA-binding</keyword>
<evidence type="ECO:0000256" key="3">
    <source>
        <dbReference type="ARBA" id="ARBA00022694"/>
    </source>
</evidence>
<feature type="binding site" evidence="9">
    <location>
        <position position="36"/>
    </location>
    <ligand>
        <name>ATP</name>
        <dbReference type="ChEBI" id="CHEBI:30616"/>
    </ligand>
</feature>
<feature type="domain" description="Rhodanese" evidence="10">
    <location>
        <begin position="2"/>
        <end position="46"/>
    </location>
</feature>
<evidence type="ECO:0000256" key="4">
    <source>
        <dbReference type="ARBA" id="ARBA00022741"/>
    </source>
</evidence>
<dbReference type="FunFam" id="2.30.30.280:FF:000001">
    <property type="entry name" value="tRNA-specific 2-thiouridylase MnmA"/>
    <property type="match status" value="1"/>
</dbReference>
<gene>
    <name evidence="9 11" type="primary">mnmA</name>
    <name evidence="11" type="ORF">ENV62_08310</name>
</gene>
<dbReference type="PROSITE" id="PS50206">
    <property type="entry name" value="RHODANESE_3"/>
    <property type="match status" value="1"/>
</dbReference>
<dbReference type="GO" id="GO:0005524">
    <property type="term" value="F:ATP binding"/>
    <property type="evidence" value="ECO:0007669"/>
    <property type="project" value="UniProtKB-KW"/>
</dbReference>
<comment type="caution">
    <text evidence="11">The sequence shown here is derived from an EMBL/GenBank/DDBJ whole genome shotgun (WGS) entry which is preliminary data.</text>
</comment>
<keyword evidence="3 9" id="KW-0819">tRNA processing</keyword>
<dbReference type="Pfam" id="PF03054">
    <property type="entry name" value="tRNA_Me_trans"/>
    <property type="match status" value="1"/>
</dbReference>
<dbReference type="SUPFAM" id="SSF52402">
    <property type="entry name" value="Adenine nucleotide alpha hydrolases-like"/>
    <property type="match status" value="1"/>
</dbReference>
<evidence type="ECO:0000259" key="10">
    <source>
        <dbReference type="PROSITE" id="PS50206"/>
    </source>
</evidence>
<comment type="catalytic activity">
    <reaction evidence="8 9">
        <text>S-sulfanyl-L-cysteinyl-[protein] + uridine(34) in tRNA + AH2 + ATP = 2-thiouridine(34) in tRNA + L-cysteinyl-[protein] + A + AMP + diphosphate + H(+)</text>
        <dbReference type="Rhea" id="RHEA:47032"/>
        <dbReference type="Rhea" id="RHEA-COMP:10131"/>
        <dbReference type="Rhea" id="RHEA-COMP:11726"/>
        <dbReference type="Rhea" id="RHEA-COMP:11727"/>
        <dbReference type="Rhea" id="RHEA-COMP:11728"/>
        <dbReference type="ChEBI" id="CHEBI:13193"/>
        <dbReference type="ChEBI" id="CHEBI:15378"/>
        <dbReference type="ChEBI" id="CHEBI:17499"/>
        <dbReference type="ChEBI" id="CHEBI:29950"/>
        <dbReference type="ChEBI" id="CHEBI:30616"/>
        <dbReference type="ChEBI" id="CHEBI:33019"/>
        <dbReference type="ChEBI" id="CHEBI:61963"/>
        <dbReference type="ChEBI" id="CHEBI:65315"/>
        <dbReference type="ChEBI" id="CHEBI:87170"/>
        <dbReference type="ChEBI" id="CHEBI:456215"/>
        <dbReference type="EC" id="2.8.1.13"/>
    </reaction>
</comment>
<feature type="active site" description="Nucleophile" evidence="9">
    <location>
        <position position="92"/>
    </location>
</feature>
<name>A0A7C3SJM0_9BACT</name>
<dbReference type="NCBIfam" id="NF001138">
    <property type="entry name" value="PRK00143.1"/>
    <property type="match status" value="1"/>
</dbReference>
<dbReference type="Gene3D" id="2.30.30.280">
    <property type="entry name" value="Adenine nucleotide alpha hydrolases-like domains"/>
    <property type="match status" value="1"/>
</dbReference>
<dbReference type="HAMAP" id="MF_00144">
    <property type="entry name" value="tRNA_thiouridyl_MnmA"/>
    <property type="match status" value="1"/>
</dbReference>
<dbReference type="EC" id="2.8.1.13" evidence="9"/>
<keyword evidence="9" id="KW-0963">Cytoplasm</keyword>
<dbReference type="GO" id="GO:0005737">
    <property type="term" value="C:cytoplasm"/>
    <property type="evidence" value="ECO:0007669"/>
    <property type="project" value="UniProtKB-SubCell"/>
</dbReference>
<reference evidence="11" key="1">
    <citation type="journal article" date="2020" name="mSystems">
        <title>Genome- and Community-Level Interaction Insights into Carbon Utilization and Element Cycling Functions of Hydrothermarchaeota in Hydrothermal Sediment.</title>
        <authorList>
            <person name="Zhou Z."/>
            <person name="Liu Y."/>
            <person name="Xu W."/>
            <person name="Pan J."/>
            <person name="Luo Z.H."/>
            <person name="Li M."/>
        </authorList>
    </citation>
    <scope>NUCLEOTIDE SEQUENCE [LARGE SCALE GENOMIC DNA]</scope>
    <source>
        <strain evidence="11">SpSt-776</strain>
    </source>
</reference>
<proteinExistence type="inferred from homology"/>
<dbReference type="InterPro" id="IPR046885">
    <property type="entry name" value="MnmA-like_C"/>
</dbReference>
<keyword evidence="4 9" id="KW-0547">Nucleotide-binding</keyword>
<evidence type="ECO:0000256" key="6">
    <source>
        <dbReference type="ARBA" id="ARBA00022884"/>
    </source>
</evidence>
<dbReference type="InterPro" id="IPR014729">
    <property type="entry name" value="Rossmann-like_a/b/a_fold"/>
</dbReference>
<dbReference type="NCBIfam" id="TIGR00420">
    <property type="entry name" value="trmU"/>
    <property type="match status" value="1"/>
</dbReference>
<dbReference type="AlphaFoldDB" id="A0A7C3SJM0"/>
<evidence type="ECO:0000256" key="5">
    <source>
        <dbReference type="ARBA" id="ARBA00022840"/>
    </source>
</evidence>
<sequence>MPKGAKVAVALSGGVDSAMAAFILKRQGYEVLGVHLYLVENPPPDPPLEQLAQALDLPLTVLDLRAEFADKVINYFLRAYARGRTPNPCVKCNAAIKFGVLWEKVREMGADRLATGHYVRLQNAEDGQPGLYRGTDRRKDQSYFLCQVSRQVLPYLLFPLGALTKTEVRRRAQELNLPSLQNCRDSLEICFVQDEHYLDFIQRQQGGLGKPGEVVDRQGHLLGRHRGLECYTVGQRRGLGIPASEPLYVLEIQPEANRLVVGPKAELFSSGLKASGVNWLIEPPAAETTAQVVIRYRHPGVPARLIPSGPSEVTVLFAEPQAAVAAGQAVAFYRNDRVLGGGWIEEKID</sequence>